<protein>
    <recommendedName>
        <fullName evidence="3">Lipoprotein</fullName>
    </recommendedName>
</protein>
<proteinExistence type="predicted"/>
<reference evidence="1 2" key="1">
    <citation type="submission" date="2016-10" db="EMBL/GenBank/DDBJ databases">
        <authorList>
            <person name="Varghese N."/>
            <person name="Submissions S."/>
        </authorList>
    </citation>
    <scope>NUCLEOTIDE SEQUENCE [LARGE SCALE GENOMIC DNA]</scope>
    <source>
        <strain evidence="1 2">PDC82</strain>
    </source>
</reference>
<dbReference type="Proteomes" id="UP000198917">
    <property type="component" value="Unassembled WGS sequence"/>
</dbReference>
<gene>
    <name evidence="1" type="ORF">SAMN05428983_1800</name>
</gene>
<dbReference type="EMBL" id="FNEW01000001">
    <property type="protein sequence ID" value="SDJ46709.1"/>
    <property type="molecule type" value="Genomic_DNA"/>
</dbReference>
<dbReference type="RefSeq" id="WP_080810128.1">
    <property type="nucleotide sequence ID" value="NZ_CP116683.1"/>
</dbReference>
<accession>A0A7Z7BKK9</accession>
<comment type="caution">
    <text evidence="1">The sequence shown here is derived from an EMBL/GenBank/DDBJ whole genome shotgun (WGS) entry which is preliminary data.</text>
</comment>
<dbReference type="PROSITE" id="PS51257">
    <property type="entry name" value="PROKAR_LIPOPROTEIN"/>
    <property type="match status" value="1"/>
</dbReference>
<sequence length="161" mass="17592">MKKSIIILVIISALSAGCTRTQKENFKDKLLTSFANATLGPDLASQVSAANADYKAQAWDKATQNVPPTNYPISHKVTDQAYAKLSHYIVELKNVQQKPNTRDAKQAGVTKQVDAYVKAQRLCPGIHAQIEPFEEPIPLYDPVAKTARILVMCIAGLSKSP</sequence>
<name>A0A7Z7BKK9_9HYPH</name>
<evidence type="ECO:0008006" key="3">
    <source>
        <dbReference type="Google" id="ProtNLM"/>
    </source>
</evidence>
<dbReference type="AlphaFoldDB" id="A0A7Z7BKK9"/>
<evidence type="ECO:0000313" key="2">
    <source>
        <dbReference type="Proteomes" id="UP000198917"/>
    </source>
</evidence>
<evidence type="ECO:0000313" key="1">
    <source>
        <dbReference type="EMBL" id="SDJ46709.1"/>
    </source>
</evidence>
<organism evidence="1 2">
    <name type="scientific">Agrobacterium fabrum</name>
    <dbReference type="NCBI Taxonomy" id="1176649"/>
    <lineage>
        <taxon>Bacteria</taxon>
        <taxon>Pseudomonadati</taxon>
        <taxon>Pseudomonadota</taxon>
        <taxon>Alphaproteobacteria</taxon>
        <taxon>Hyphomicrobiales</taxon>
        <taxon>Rhizobiaceae</taxon>
        <taxon>Rhizobium/Agrobacterium group</taxon>
        <taxon>Agrobacterium</taxon>
        <taxon>Agrobacterium tumefaciens complex</taxon>
    </lineage>
</organism>